<proteinExistence type="predicted"/>
<dbReference type="RefSeq" id="WP_213099382.1">
    <property type="nucleotide sequence ID" value="NZ_JAGYPN010000003.1"/>
</dbReference>
<feature type="transmembrane region" description="Helical" evidence="1">
    <location>
        <begin position="25"/>
        <end position="45"/>
    </location>
</feature>
<feature type="transmembrane region" description="Helical" evidence="1">
    <location>
        <begin position="80"/>
        <end position="103"/>
    </location>
</feature>
<evidence type="ECO:0000313" key="3">
    <source>
        <dbReference type="Proteomes" id="UP000676456"/>
    </source>
</evidence>
<dbReference type="EMBL" id="JAGYPN010000003">
    <property type="protein sequence ID" value="MBS4224365.1"/>
    <property type="molecule type" value="Genomic_DNA"/>
</dbReference>
<dbReference type="InterPro" id="IPR019649">
    <property type="entry name" value="DUF2512"/>
</dbReference>
<dbReference type="Proteomes" id="UP000676456">
    <property type="component" value="Unassembled WGS sequence"/>
</dbReference>
<keyword evidence="3" id="KW-1185">Reference proteome</keyword>
<keyword evidence="1" id="KW-0812">Transmembrane</keyword>
<feature type="transmembrane region" description="Helical" evidence="1">
    <location>
        <begin position="52"/>
        <end position="74"/>
    </location>
</feature>
<protein>
    <submittedName>
        <fullName evidence="2">DUF2512 family protein</fullName>
    </submittedName>
</protein>
<dbReference type="AlphaFoldDB" id="A0A942UN13"/>
<keyword evidence="1" id="KW-0472">Membrane</keyword>
<organism evidence="2 3">
    <name type="scientific">Lederbergia citrea</name>
    <dbReference type="NCBI Taxonomy" id="2833581"/>
    <lineage>
        <taxon>Bacteria</taxon>
        <taxon>Bacillati</taxon>
        <taxon>Bacillota</taxon>
        <taxon>Bacilli</taxon>
        <taxon>Bacillales</taxon>
        <taxon>Bacillaceae</taxon>
        <taxon>Lederbergia</taxon>
    </lineage>
</organism>
<keyword evidence="1" id="KW-1133">Transmembrane helix</keyword>
<dbReference type="Pfam" id="PF10710">
    <property type="entry name" value="DUF2512"/>
    <property type="match status" value="1"/>
</dbReference>
<sequence>MKIIVTPIVLIIAANFLTNVNYPHVYQPIVIGITLSLAGYLMEVAILKKGTFWISTATDFVISAFFIYILSYFFPGAYVTVGGAILTAALLTVIEFFVHLWLIKSGRARK</sequence>
<gene>
    <name evidence="2" type="ORF">KHA91_16715</name>
</gene>
<name>A0A942UN13_9BACI</name>
<accession>A0A942UN13</accession>
<reference evidence="2 3" key="1">
    <citation type="submission" date="2021-05" db="EMBL/GenBank/DDBJ databases">
        <title>Novel Bacillus species.</title>
        <authorList>
            <person name="Liu G."/>
        </authorList>
    </citation>
    <scope>NUCLEOTIDE SEQUENCE [LARGE SCALE GENOMIC DNA]</scope>
    <source>
        <strain evidence="2 3">FJAT-49682</strain>
    </source>
</reference>
<evidence type="ECO:0000313" key="2">
    <source>
        <dbReference type="EMBL" id="MBS4224365.1"/>
    </source>
</evidence>
<evidence type="ECO:0000256" key="1">
    <source>
        <dbReference type="SAM" id="Phobius"/>
    </source>
</evidence>
<comment type="caution">
    <text evidence="2">The sequence shown here is derived from an EMBL/GenBank/DDBJ whole genome shotgun (WGS) entry which is preliminary data.</text>
</comment>